<keyword evidence="8 11" id="KW-0653">Protein transport</keyword>
<comment type="subcellular location">
    <subcellularLocation>
        <location evidence="1 11">Cytoplasm</location>
    </subcellularLocation>
</comment>
<keyword evidence="6 11" id="KW-0378">Hydrolase</keyword>
<evidence type="ECO:0000256" key="10">
    <source>
        <dbReference type="ARBA" id="ARBA00029362"/>
    </source>
</evidence>
<feature type="compositionally biased region" description="Basic and acidic residues" evidence="12">
    <location>
        <begin position="15"/>
        <end position="26"/>
    </location>
</feature>
<dbReference type="InterPro" id="IPR046792">
    <property type="entry name" value="Peptidase_C54_cat"/>
</dbReference>
<dbReference type="GO" id="GO:0000045">
    <property type="term" value="P:autophagosome assembly"/>
    <property type="evidence" value="ECO:0007669"/>
    <property type="project" value="TreeGrafter"/>
</dbReference>
<feature type="region of interest" description="Disordered" evidence="12">
    <location>
        <begin position="1"/>
        <end position="27"/>
    </location>
</feature>
<gene>
    <name evidence="14" type="ORF">PINE0816_LOCUS8300</name>
</gene>
<dbReference type="SUPFAM" id="SSF54001">
    <property type="entry name" value="Cysteine proteinases"/>
    <property type="match status" value="1"/>
</dbReference>
<dbReference type="GO" id="GO:0015031">
    <property type="term" value="P:protein transport"/>
    <property type="evidence" value="ECO:0007669"/>
    <property type="project" value="UniProtKB-KW"/>
</dbReference>
<evidence type="ECO:0000256" key="12">
    <source>
        <dbReference type="SAM" id="MobiDB-lite"/>
    </source>
</evidence>
<dbReference type="GO" id="GO:0000423">
    <property type="term" value="P:mitophagy"/>
    <property type="evidence" value="ECO:0007669"/>
    <property type="project" value="TreeGrafter"/>
</dbReference>
<evidence type="ECO:0000256" key="6">
    <source>
        <dbReference type="ARBA" id="ARBA00022801"/>
    </source>
</evidence>
<dbReference type="InterPro" id="IPR005078">
    <property type="entry name" value="Peptidase_C54"/>
</dbReference>
<dbReference type="GO" id="GO:0005737">
    <property type="term" value="C:cytoplasm"/>
    <property type="evidence" value="ECO:0007669"/>
    <property type="project" value="UniProtKB-SubCell"/>
</dbReference>
<evidence type="ECO:0000256" key="2">
    <source>
        <dbReference type="ARBA" id="ARBA00010958"/>
    </source>
</evidence>
<evidence type="ECO:0000256" key="9">
    <source>
        <dbReference type="ARBA" id="ARBA00023006"/>
    </source>
</evidence>
<evidence type="ECO:0000256" key="3">
    <source>
        <dbReference type="ARBA" id="ARBA00022448"/>
    </source>
</evidence>
<keyword evidence="4 11" id="KW-0963">Cytoplasm</keyword>
<evidence type="ECO:0000256" key="4">
    <source>
        <dbReference type="ARBA" id="ARBA00022490"/>
    </source>
</evidence>
<feature type="compositionally biased region" description="Polar residues" evidence="12">
    <location>
        <begin position="1"/>
        <end position="11"/>
    </location>
</feature>
<evidence type="ECO:0000256" key="8">
    <source>
        <dbReference type="ARBA" id="ARBA00022927"/>
    </source>
</evidence>
<name>A0A7S0C511_9STRA</name>
<comment type="catalytic activity">
    <reaction evidence="10">
        <text>[protein]-C-terminal L-amino acid-glycyl-phosphatidylethanolamide + H2O = [protein]-C-terminal L-amino acid-glycine + a 1,2-diacyl-sn-glycero-3-phosphoethanolamine</text>
        <dbReference type="Rhea" id="RHEA:67548"/>
        <dbReference type="Rhea" id="RHEA-COMP:17323"/>
        <dbReference type="Rhea" id="RHEA-COMP:17324"/>
        <dbReference type="ChEBI" id="CHEBI:15377"/>
        <dbReference type="ChEBI" id="CHEBI:64612"/>
        <dbReference type="ChEBI" id="CHEBI:172940"/>
        <dbReference type="ChEBI" id="CHEBI:172941"/>
    </reaction>
    <physiologicalReaction direction="left-to-right" evidence="10">
        <dbReference type="Rhea" id="RHEA:67549"/>
    </physiologicalReaction>
</comment>
<dbReference type="GO" id="GO:0016485">
    <property type="term" value="P:protein processing"/>
    <property type="evidence" value="ECO:0007669"/>
    <property type="project" value="TreeGrafter"/>
</dbReference>
<protein>
    <recommendedName>
        <fullName evidence="11">Cysteine protease</fullName>
        <ecNumber evidence="11">3.4.22.-</ecNumber>
    </recommendedName>
</protein>
<dbReference type="AlphaFoldDB" id="A0A7S0C511"/>
<keyword evidence="3" id="KW-0813">Transport</keyword>
<evidence type="ECO:0000256" key="1">
    <source>
        <dbReference type="ARBA" id="ARBA00004496"/>
    </source>
</evidence>
<evidence type="ECO:0000256" key="7">
    <source>
        <dbReference type="ARBA" id="ARBA00022807"/>
    </source>
</evidence>
<evidence type="ECO:0000256" key="5">
    <source>
        <dbReference type="ARBA" id="ARBA00022670"/>
    </source>
</evidence>
<dbReference type="InterPro" id="IPR038765">
    <property type="entry name" value="Papain-like_cys_pep_sf"/>
</dbReference>
<comment type="function">
    <text evidence="11">Cysteine protease that plays a key role in autophagy by mediating both proteolytic activation and delipidation of ATG8 family proteins.</text>
</comment>
<organism evidence="14">
    <name type="scientific">Proboscia inermis</name>
    <dbReference type="NCBI Taxonomy" id="420281"/>
    <lineage>
        <taxon>Eukaryota</taxon>
        <taxon>Sar</taxon>
        <taxon>Stramenopiles</taxon>
        <taxon>Ochrophyta</taxon>
        <taxon>Bacillariophyta</taxon>
        <taxon>Coscinodiscophyceae</taxon>
        <taxon>Rhizosoleniophycidae</taxon>
        <taxon>Rhizosoleniales</taxon>
        <taxon>Rhizosoleniaceae</taxon>
        <taxon>Proboscia</taxon>
    </lineage>
</organism>
<dbReference type="EMBL" id="HBEL01017417">
    <property type="protein sequence ID" value="CAD8412175.1"/>
    <property type="molecule type" value="Transcribed_RNA"/>
</dbReference>
<dbReference type="GO" id="GO:0035973">
    <property type="term" value="P:aggrephagy"/>
    <property type="evidence" value="ECO:0007669"/>
    <property type="project" value="TreeGrafter"/>
</dbReference>
<dbReference type="PANTHER" id="PTHR22624">
    <property type="entry name" value="CYSTEINE PROTEASE ATG4"/>
    <property type="match status" value="1"/>
</dbReference>
<evidence type="ECO:0000259" key="13">
    <source>
        <dbReference type="Pfam" id="PF03416"/>
    </source>
</evidence>
<proteinExistence type="inferred from homology"/>
<accession>A0A7S0C511</accession>
<dbReference type="EC" id="3.4.22.-" evidence="11"/>
<dbReference type="GO" id="GO:0034727">
    <property type="term" value="P:piecemeal microautophagy of the nucleus"/>
    <property type="evidence" value="ECO:0007669"/>
    <property type="project" value="TreeGrafter"/>
</dbReference>
<comment type="similarity">
    <text evidence="2 11">Belongs to the peptidase C54 family.</text>
</comment>
<dbReference type="Pfam" id="PF03416">
    <property type="entry name" value="Peptidase_C54"/>
    <property type="match status" value="1"/>
</dbReference>
<evidence type="ECO:0000256" key="11">
    <source>
        <dbReference type="RuleBase" id="RU363115"/>
    </source>
</evidence>
<evidence type="ECO:0000313" key="14">
    <source>
        <dbReference type="EMBL" id="CAD8412175.1"/>
    </source>
</evidence>
<reference evidence="14" key="1">
    <citation type="submission" date="2021-01" db="EMBL/GenBank/DDBJ databases">
        <authorList>
            <person name="Corre E."/>
            <person name="Pelletier E."/>
            <person name="Niang G."/>
            <person name="Scheremetjew M."/>
            <person name="Finn R."/>
            <person name="Kale V."/>
            <person name="Holt S."/>
            <person name="Cochrane G."/>
            <person name="Meng A."/>
            <person name="Brown T."/>
            <person name="Cohen L."/>
        </authorList>
    </citation>
    <scope>NUCLEOTIDE SEQUENCE</scope>
    <source>
        <strain evidence="14">CCAP1064/1</strain>
    </source>
</reference>
<keyword evidence="7" id="KW-0788">Thiol protease</keyword>
<dbReference type="GO" id="GO:0019786">
    <property type="term" value="F:protein-phosphatidylethanolamide deconjugating activity"/>
    <property type="evidence" value="ECO:0007669"/>
    <property type="project" value="InterPro"/>
</dbReference>
<feature type="domain" description="Peptidase C54 catalytic" evidence="13">
    <location>
        <begin position="23"/>
        <end position="175"/>
    </location>
</feature>
<keyword evidence="5 11" id="KW-0645">Protease</keyword>
<dbReference type="PANTHER" id="PTHR22624:SF49">
    <property type="entry name" value="CYSTEINE PROTEASE"/>
    <property type="match status" value="1"/>
</dbReference>
<dbReference type="GO" id="GO:0004197">
    <property type="term" value="F:cysteine-type endopeptidase activity"/>
    <property type="evidence" value="ECO:0007669"/>
    <property type="project" value="TreeGrafter"/>
</dbReference>
<sequence>MVQYQKKNVTTPLHPLEEEHSPKNDESNSTWDTAMILLVPLRLGLKSFNFAQYGSSLRKIFRLKQCIGFIGGSVRHAQWFIGCAPSLPTSKTFSSSSFQLYGLDPHTVQMAPQRRNAGSSNKVSLDNYIKSVIGIGAGGNDYKKQLSVMDMKRLDPSLCLGFYCIDSCEFENLCANLDKIYDGSDGSSSMFEVIDLCPDFHSGNQDIEALLECGDDEDDIGAYESDDDDYVFL</sequence>
<keyword evidence="9 11" id="KW-0072">Autophagy</keyword>